<dbReference type="NCBIfam" id="NF006718">
    <property type="entry name" value="PRK09256.1"/>
    <property type="match status" value="1"/>
</dbReference>
<proteinExistence type="inferred from homology"/>
<dbReference type="PROSITE" id="PS00745">
    <property type="entry name" value="RF_PROK_I"/>
    <property type="match status" value="1"/>
</dbReference>
<dbReference type="EMBL" id="CP060010">
    <property type="protein sequence ID" value="QTN37269.1"/>
    <property type="molecule type" value="Genomic_DNA"/>
</dbReference>
<dbReference type="EC" id="3.1.1.29" evidence="3"/>
<evidence type="ECO:0000256" key="1">
    <source>
        <dbReference type="ARBA" id="ARBA00010835"/>
    </source>
</evidence>
<dbReference type="GO" id="GO:0004045">
    <property type="term" value="F:peptidyl-tRNA hydrolase activity"/>
    <property type="evidence" value="ECO:0007669"/>
    <property type="project" value="UniProtKB-EC"/>
</dbReference>
<dbReference type="GO" id="GO:0072344">
    <property type="term" value="P:rescue of stalled ribosome"/>
    <property type="evidence" value="ECO:0007669"/>
    <property type="project" value="TreeGrafter"/>
</dbReference>
<protein>
    <submittedName>
        <fullName evidence="3">Aminoacyl-tRNA hydrolase</fullName>
        <ecNumber evidence="3">3.1.1.29</ecNumber>
    </submittedName>
</protein>
<name>A0A975I8Q5_9RHOB</name>
<dbReference type="RefSeq" id="WP_209357977.1">
    <property type="nucleotide sequence ID" value="NZ_CP060010.1"/>
</dbReference>
<gene>
    <name evidence="3" type="primary">arfB</name>
    <name evidence="3" type="ORF">HZ995_07155</name>
</gene>
<evidence type="ECO:0000259" key="2">
    <source>
        <dbReference type="PROSITE" id="PS00745"/>
    </source>
</evidence>
<dbReference type="SUPFAM" id="SSF75620">
    <property type="entry name" value="Release factor"/>
    <property type="match status" value="1"/>
</dbReference>
<dbReference type="KEGG" id="cact:HZ995_07155"/>
<reference evidence="3" key="1">
    <citation type="submission" date="2020-07" db="EMBL/GenBank/DDBJ databases">
        <title>Genome sequences of bacteria associated with the marine, planktonic diatom Thalassiosira profunda strain ECT2AJA-044.</title>
        <authorList>
            <person name="Gargas C.B."/>
            <person name="Roberts W.R."/>
            <person name="Alverson A.J."/>
        </authorList>
    </citation>
    <scope>NUCLEOTIDE SEQUENCE</scope>
    <source>
        <strain evidence="3">ECT2AJA-044</strain>
    </source>
</reference>
<organism evidence="3 4">
    <name type="scientific">Cognatishimia activa</name>
    <dbReference type="NCBI Taxonomy" id="1715691"/>
    <lineage>
        <taxon>Bacteria</taxon>
        <taxon>Pseudomonadati</taxon>
        <taxon>Pseudomonadota</taxon>
        <taxon>Alphaproteobacteria</taxon>
        <taxon>Rhodobacterales</taxon>
        <taxon>Paracoccaceae</taxon>
        <taxon>Cognatishimia</taxon>
    </lineage>
</organism>
<dbReference type="AlphaFoldDB" id="A0A975I8Q5"/>
<dbReference type="GO" id="GO:0003747">
    <property type="term" value="F:translation release factor activity"/>
    <property type="evidence" value="ECO:0007669"/>
    <property type="project" value="InterPro"/>
</dbReference>
<keyword evidence="3" id="KW-0378">Hydrolase</keyword>
<evidence type="ECO:0000313" key="4">
    <source>
        <dbReference type="Proteomes" id="UP000665026"/>
    </source>
</evidence>
<sequence length="139" mass="15784">MLRVTDDITIEDWEITEQFIRASGPGGQNVNKVSSAVELRFEAARSPNLPPQVKARLKRLAGRRWTKDGALILQCDETRSQVRNREIVRERLAALIEKALVAPKRRIKTKPTYGSQQRRLKAKKVRGEVKALRGKVGDE</sequence>
<evidence type="ECO:0000313" key="3">
    <source>
        <dbReference type="EMBL" id="QTN37269.1"/>
    </source>
</evidence>
<dbReference type="GO" id="GO:0043022">
    <property type="term" value="F:ribosome binding"/>
    <property type="evidence" value="ECO:0007669"/>
    <property type="project" value="TreeGrafter"/>
</dbReference>
<feature type="domain" description="Prokaryotic-type class I peptide chain release factors" evidence="2">
    <location>
        <begin position="21"/>
        <end position="37"/>
    </location>
</feature>
<comment type="similarity">
    <text evidence="1">Belongs to the prokaryotic/mitochondrial release factor family.</text>
</comment>
<dbReference type="InterPro" id="IPR000352">
    <property type="entry name" value="Pep_chain_release_fac_I"/>
</dbReference>
<dbReference type="PANTHER" id="PTHR47814">
    <property type="entry name" value="PEPTIDYL-TRNA HYDROLASE ARFB"/>
    <property type="match status" value="1"/>
</dbReference>
<dbReference type="InterPro" id="IPR045853">
    <property type="entry name" value="Pep_chain_release_fac_I_sf"/>
</dbReference>
<dbReference type="Pfam" id="PF00472">
    <property type="entry name" value="RF-1"/>
    <property type="match status" value="1"/>
</dbReference>
<accession>A0A975I8Q5</accession>
<dbReference type="Proteomes" id="UP000665026">
    <property type="component" value="Chromosome"/>
</dbReference>
<dbReference type="Gene3D" id="3.30.160.20">
    <property type="match status" value="1"/>
</dbReference>
<dbReference type="PANTHER" id="PTHR47814:SF1">
    <property type="entry name" value="PEPTIDYL-TRNA HYDROLASE ARFB"/>
    <property type="match status" value="1"/>
</dbReference>